<dbReference type="RefSeq" id="WP_139228952.1">
    <property type="nucleotide sequence ID" value="NZ_FOND01000019.1"/>
</dbReference>
<dbReference type="PANTHER" id="PTHR30466">
    <property type="entry name" value="FLAVIN REDUCTASE"/>
    <property type="match status" value="1"/>
</dbReference>
<dbReference type="InterPro" id="IPR012349">
    <property type="entry name" value="Split_barrel_FMN-bd"/>
</dbReference>
<evidence type="ECO:0000313" key="6">
    <source>
        <dbReference type="Proteomes" id="UP000198589"/>
    </source>
</evidence>
<dbReference type="GO" id="GO:0042602">
    <property type="term" value="F:riboflavin reductase (NADPH) activity"/>
    <property type="evidence" value="ECO:0007669"/>
    <property type="project" value="TreeGrafter"/>
</dbReference>
<dbReference type="OrthoDB" id="9792858at2"/>
<accession>A0A1I2MYZ4</accession>
<dbReference type="SUPFAM" id="SSF50475">
    <property type="entry name" value="FMN-binding split barrel"/>
    <property type="match status" value="1"/>
</dbReference>
<keyword evidence="2" id="KW-0560">Oxidoreductase</keyword>
<organism evidence="5 6">
    <name type="scientific">Blastococcus tunisiensis</name>
    <dbReference type="NCBI Taxonomy" id="1798228"/>
    <lineage>
        <taxon>Bacteria</taxon>
        <taxon>Bacillati</taxon>
        <taxon>Actinomycetota</taxon>
        <taxon>Actinomycetes</taxon>
        <taxon>Geodermatophilales</taxon>
        <taxon>Geodermatophilaceae</taxon>
        <taxon>Blastococcus</taxon>
    </lineage>
</organism>
<reference evidence="5" key="2">
    <citation type="submission" date="2016-10" db="EMBL/GenBank/DDBJ databases">
        <authorList>
            <person name="de Groot N.N."/>
        </authorList>
    </citation>
    <scope>NUCLEOTIDE SEQUENCE [LARGE SCALE GENOMIC DNA]</scope>
    <source>
        <strain evidence="5">DSM 46838</strain>
    </source>
</reference>
<evidence type="ECO:0000256" key="1">
    <source>
        <dbReference type="ARBA" id="ARBA00008898"/>
    </source>
</evidence>
<keyword evidence="6" id="KW-1185">Reference proteome</keyword>
<proteinExistence type="inferred from homology"/>
<protein>
    <submittedName>
        <fullName evidence="5">Flavin reductase like domain-containing protein</fullName>
    </submittedName>
</protein>
<feature type="non-terminal residue" evidence="5">
    <location>
        <position position="1"/>
    </location>
</feature>
<dbReference type="InterPro" id="IPR050268">
    <property type="entry name" value="NADH-dep_flavin_reductase"/>
</dbReference>
<comment type="similarity">
    <text evidence="1">Belongs to the non-flavoprotein flavin reductase family.</text>
</comment>
<dbReference type="GO" id="GO:0010181">
    <property type="term" value="F:FMN binding"/>
    <property type="evidence" value="ECO:0007669"/>
    <property type="project" value="InterPro"/>
</dbReference>
<evidence type="ECO:0000256" key="2">
    <source>
        <dbReference type="ARBA" id="ARBA00023002"/>
    </source>
</evidence>
<evidence type="ECO:0000313" key="4">
    <source>
        <dbReference type="EMBL" id="SFF60561.1"/>
    </source>
</evidence>
<dbReference type="Gene3D" id="2.30.110.10">
    <property type="entry name" value="Electron Transport, Fmn-binding Protein, Chain A"/>
    <property type="match status" value="1"/>
</dbReference>
<dbReference type="SMART" id="SM00903">
    <property type="entry name" value="Flavin_Reduct"/>
    <property type="match status" value="1"/>
</dbReference>
<dbReference type="EMBL" id="FOND01000019">
    <property type="protein sequence ID" value="SFF60561.1"/>
    <property type="molecule type" value="Genomic_DNA"/>
</dbReference>
<sequence length="101" mass="10532">VRECGRFGVNVLGSTQSALALGFAKKGGTGKFDGVHWELHDDRPRLPGAPGWLACEVTSLVDGGDHVVALGTVVAAGTLDGRPLTYHGRVFGTHAHLEESA</sequence>
<gene>
    <name evidence="4" type="ORF">SAMN05216574_1191</name>
    <name evidence="5" type="ORF">SAMN05216574_1391</name>
</gene>
<name>A0A1I2MYZ4_9ACTN</name>
<dbReference type="STRING" id="1798228.SAMN05216574_1191"/>
<dbReference type="EMBL" id="FOND01000039">
    <property type="protein sequence ID" value="SFF96328.1"/>
    <property type="molecule type" value="Genomic_DNA"/>
</dbReference>
<dbReference type="Proteomes" id="UP000198589">
    <property type="component" value="Unassembled WGS sequence"/>
</dbReference>
<feature type="domain" description="Flavin reductase like" evidence="3">
    <location>
        <begin position="1"/>
        <end position="93"/>
    </location>
</feature>
<dbReference type="AlphaFoldDB" id="A0A1I2MYZ4"/>
<evidence type="ECO:0000313" key="5">
    <source>
        <dbReference type="EMBL" id="SFF96328.1"/>
    </source>
</evidence>
<dbReference type="Pfam" id="PF01613">
    <property type="entry name" value="Flavin_Reduct"/>
    <property type="match status" value="1"/>
</dbReference>
<dbReference type="PANTHER" id="PTHR30466:SF11">
    <property type="entry name" value="FLAVIN-DEPENDENT MONOOXYGENASE, REDUCTASE SUBUNIT HSAB"/>
    <property type="match status" value="1"/>
</dbReference>
<evidence type="ECO:0000259" key="3">
    <source>
        <dbReference type="SMART" id="SM00903"/>
    </source>
</evidence>
<reference evidence="6" key="1">
    <citation type="submission" date="2016-10" db="EMBL/GenBank/DDBJ databases">
        <authorList>
            <person name="Varghese N."/>
            <person name="Submissions S."/>
        </authorList>
    </citation>
    <scope>NUCLEOTIDE SEQUENCE [LARGE SCALE GENOMIC DNA]</scope>
    <source>
        <strain evidence="6">DSM 46838</strain>
    </source>
</reference>
<dbReference type="InterPro" id="IPR002563">
    <property type="entry name" value="Flavin_Rdtase-like_dom"/>
</dbReference>